<keyword evidence="1" id="KW-0732">Signal</keyword>
<dbReference type="Proteomes" id="UP000295334">
    <property type="component" value="Unassembled WGS sequence"/>
</dbReference>
<dbReference type="OrthoDB" id="942536at2"/>
<dbReference type="Pfam" id="PF10988">
    <property type="entry name" value="DUF2807"/>
    <property type="match status" value="1"/>
</dbReference>
<evidence type="ECO:0000259" key="2">
    <source>
        <dbReference type="Pfam" id="PF10988"/>
    </source>
</evidence>
<evidence type="ECO:0000313" key="4">
    <source>
        <dbReference type="Proteomes" id="UP000295334"/>
    </source>
</evidence>
<dbReference type="RefSeq" id="WP_131448193.1">
    <property type="nucleotide sequence ID" value="NZ_SJZI01000009.1"/>
</dbReference>
<name>A0A4V2NWD8_9BACT</name>
<proteinExistence type="predicted"/>
<evidence type="ECO:0000256" key="1">
    <source>
        <dbReference type="SAM" id="SignalP"/>
    </source>
</evidence>
<dbReference type="InterPro" id="IPR021255">
    <property type="entry name" value="DUF2807"/>
</dbReference>
<keyword evidence="4" id="KW-1185">Reference proteome</keyword>
<feature type="signal peptide" evidence="1">
    <location>
        <begin position="1"/>
        <end position="19"/>
    </location>
</feature>
<sequence>MKRLLFFCLALLAMTALRAQTTLEGKGPVTRREVPVSAFTTLDAGGMYELRLSSGSKESVTIETYENLQDLFEVKQEGSKLSIRMKKREGGLNFRSKTTMVVYVTVRQLDKLDLSLMGAVRTEGTITQKELKVFNKSMGEVRLSLALEHFELINEGMGRVVLEGSAADAGIRNKGMGELQAGEFRVGSLTLSNKGMGRAVVNAEKELIYKDNMMGKMENRGGARFVTKLN</sequence>
<evidence type="ECO:0000313" key="3">
    <source>
        <dbReference type="EMBL" id="TCJ17022.1"/>
    </source>
</evidence>
<gene>
    <name evidence="3" type="ORF">EPD60_06850</name>
</gene>
<protein>
    <submittedName>
        <fullName evidence="3">DUF2807 domain-containing protein</fullName>
    </submittedName>
</protein>
<comment type="caution">
    <text evidence="3">The sequence shown here is derived from an EMBL/GenBank/DDBJ whole genome shotgun (WGS) entry which is preliminary data.</text>
</comment>
<dbReference type="AlphaFoldDB" id="A0A4V2NWD8"/>
<organism evidence="3 4">
    <name type="scientific">Flaviaesturariibacter flavus</name>
    <dbReference type="NCBI Taxonomy" id="2502780"/>
    <lineage>
        <taxon>Bacteria</taxon>
        <taxon>Pseudomonadati</taxon>
        <taxon>Bacteroidota</taxon>
        <taxon>Chitinophagia</taxon>
        <taxon>Chitinophagales</taxon>
        <taxon>Chitinophagaceae</taxon>
        <taxon>Flaviaestuariibacter</taxon>
    </lineage>
</organism>
<feature type="domain" description="Putative auto-transporter adhesin head GIN" evidence="2">
    <location>
        <begin position="38"/>
        <end position="208"/>
    </location>
</feature>
<accession>A0A4V2NWD8</accession>
<reference evidence="3 4" key="1">
    <citation type="submission" date="2019-03" db="EMBL/GenBank/DDBJ databases">
        <authorList>
            <person name="Kim M.K.M."/>
        </authorList>
    </citation>
    <scope>NUCLEOTIDE SEQUENCE [LARGE SCALE GENOMIC DNA]</scope>
    <source>
        <strain evidence="3 4">17J68-12</strain>
    </source>
</reference>
<dbReference type="EMBL" id="SJZI01000009">
    <property type="protein sequence ID" value="TCJ17022.1"/>
    <property type="molecule type" value="Genomic_DNA"/>
</dbReference>
<feature type="chain" id="PRO_5020603293" evidence="1">
    <location>
        <begin position="20"/>
        <end position="230"/>
    </location>
</feature>
<dbReference type="Gene3D" id="2.160.20.120">
    <property type="match status" value="1"/>
</dbReference>